<evidence type="ECO:0000313" key="3">
    <source>
        <dbReference type="Proteomes" id="UP000579647"/>
    </source>
</evidence>
<protein>
    <submittedName>
        <fullName evidence="2">Uncharacterized protein</fullName>
    </submittedName>
</protein>
<dbReference type="EMBL" id="JACHDO010000001">
    <property type="protein sequence ID" value="MBB5491232.1"/>
    <property type="molecule type" value="Genomic_DNA"/>
</dbReference>
<sequence>MNVAFDDPAPEPEDLHAWTARGFAVAEARRWIDAGFVLDAAERWRERGVYRPEPAQAWRAAGLTPYTVGPALRAGMEPGEAVRWHELGYDRAEAAERHLAGERPHPRRLFARLFRRHRDRDLDLDDAQAETMTALLRAGVPPARARAYLDAGWRGLEALPWARTGVNATQAVLYRALGLAPEEAARSAKAGRDAEKLLRTWWDAGVPRQDVAAWLTAGFSPQEAASAVAADGTVEEAAPRAPGGREPDP</sequence>
<keyword evidence="3" id="KW-1185">Reference proteome</keyword>
<dbReference type="Proteomes" id="UP000579647">
    <property type="component" value="Unassembled WGS sequence"/>
</dbReference>
<evidence type="ECO:0000256" key="1">
    <source>
        <dbReference type="SAM" id="MobiDB-lite"/>
    </source>
</evidence>
<proteinExistence type="predicted"/>
<feature type="region of interest" description="Disordered" evidence="1">
    <location>
        <begin position="225"/>
        <end position="249"/>
    </location>
</feature>
<dbReference type="AlphaFoldDB" id="A0A840W588"/>
<name>A0A840W588_9ACTN</name>
<dbReference type="RefSeq" id="WP_184364939.1">
    <property type="nucleotide sequence ID" value="NZ_BAAAKM010000045.1"/>
</dbReference>
<organism evidence="2 3">
    <name type="scientific">Nocardiopsis metallicus</name>
    <dbReference type="NCBI Taxonomy" id="179819"/>
    <lineage>
        <taxon>Bacteria</taxon>
        <taxon>Bacillati</taxon>
        <taxon>Actinomycetota</taxon>
        <taxon>Actinomycetes</taxon>
        <taxon>Streptosporangiales</taxon>
        <taxon>Nocardiopsidaceae</taxon>
        <taxon>Nocardiopsis</taxon>
    </lineage>
</organism>
<gene>
    <name evidence="2" type="ORF">HNR07_002369</name>
</gene>
<comment type="caution">
    <text evidence="2">The sequence shown here is derived from an EMBL/GenBank/DDBJ whole genome shotgun (WGS) entry which is preliminary data.</text>
</comment>
<reference evidence="2 3" key="1">
    <citation type="submission" date="2020-08" db="EMBL/GenBank/DDBJ databases">
        <title>Sequencing the genomes of 1000 actinobacteria strains.</title>
        <authorList>
            <person name="Klenk H.-P."/>
        </authorList>
    </citation>
    <scope>NUCLEOTIDE SEQUENCE [LARGE SCALE GENOMIC DNA]</scope>
    <source>
        <strain evidence="2 3">DSM 44598</strain>
    </source>
</reference>
<accession>A0A840W588</accession>
<evidence type="ECO:0000313" key="2">
    <source>
        <dbReference type="EMBL" id="MBB5491232.1"/>
    </source>
</evidence>